<accession>A0A2K3UUY4</accession>
<comment type="caution">
    <text evidence="2">The sequence shown here is derived from an EMBL/GenBank/DDBJ whole genome shotgun (WGS) entry which is preliminary data.</text>
</comment>
<name>A0A2K3UUY4_9DEIO</name>
<proteinExistence type="predicted"/>
<organism evidence="2 3">
    <name type="scientific">Deinococcus koreensis</name>
    <dbReference type="NCBI Taxonomy" id="2054903"/>
    <lineage>
        <taxon>Bacteria</taxon>
        <taxon>Thermotogati</taxon>
        <taxon>Deinococcota</taxon>
        <taxon>Deinococci</taxon>
        <taxon>Deinococcales</taxon>
        <taxon>Deinococcaceae</taxon>
        <taxon>Deinococcus</taxon>
    </lineage>
</organism>
<dbReference type="InterPro" id="IPR013216">
    <property type="entry name" value="Methyltransf_11"/>
</dbReference>
<dbReference type="PANTHER" id="PTHR45036:SF1">
    <property type="entry name" value="METHYLTRANSFERASE LIKE 7A"/>
    <property type="match status" value="1"/>
</dbReference>
<dbReference type="Pfam" id="PF08241">
    <property type="entry name" value="Methyltransf_11"/>
    <property type="match status" value="1"/>
</dbReference>
<evidence type="ECO:0000259" key="1">
    <source>
        <dbReference type="Pfam" id="PF08241"/>
    </source>
</evidence>
<protein>
    <submittedName>
        <fullName evidence="2">SAM-dependent methyltransferase</fullName>
    </submittedName>
</protein>
<dbReference type="GO" id="GO:0032259">
    <property type="term" value="P:methylation"/>
    <property type="evidence" value="ECO:0007669"/>
    <property type="project" value="UniProtKB-KW"/>
</dbReference>
<dbReference type="PANTHER" id="PTHR45036">
    <property type="entry name" value="METHYLTRANSFERASE LIKE 7B"/>
    <property type="match status" value="1"/>
</dbReference>
<dbReference type="InterPro" id="IPR029063">
    <property type="entry name" value="SAM-dependent_MTases_sf"/>
</dbReference>
<reference evidence="2 3" key="1">
    <citation type="submission" date="2018-01" db="EMBL/GenBank/DDBJ databases">
        <title>Deinococcus koreensis sp. nov., a radiation-resistant bacterium isolated from river water.</title>
        <authorList>
            <person name="Choi A."/>
        </authorList>
    </citation>
    <scope>NUCLEOTIDE SEQUENCE [LARGE SCALE GENOMIC DNA]</scope>
    <source>
        <strain evidence="2 3">SJW1-2</strain>
    </source>
</reference>
<dbReference type="Proteomes" id="UP000236379">
    <property type="component" value="Unassembled WGS sequence"/>
</dbReference>
<dbReference type="GO" id="GO:0008757">
    <property type="term" value="F:S-adenosylmethionine-dependent methyltransferase activity"/>
    <property type="evidence" value="ECO:0007669"/>
    <property type="project" value="InterPro"/>
</dbReference>
<sequence>MANARRVQRLYDRQASRYDARSASRRLDALRAALFAHASGDVLELGVGTGATFAHYPGTLVSLTGLDVSPEMLSRAQARATGLPFPVRLVQHDFQTLPYGPASFYTVTSSLGLCGIPDPAGLFGEVRRVLRPGGQLLALEHVRPPQVWLGLVADGIDPLFERFVGCHANRPTPHLLREAGFTVEVLERRLAGILVDIRATPT</sequence>
<dbReference type="InterPro" id="IPR052356">
    <property type="entry name" value="Thiol_S-MT"/>
</dbReference>
<dbReference type="Gene3D" id="3.40.50.150">
    <property type="entry name" value="Vaccinia Virus protein VP39"/>
    <property type="match status" value="1"/>
</dbReference>
<keyword evidence="2" id="KW-0808">Transferase</keyword>
<dbReference type="SUPFAM" id="SSF53335">
    <property type="entry name" value="S-adenosyl-L-methionine-dependent methyltransferases"/>
    <property type="match status" value="1"/>
</dbReference>
<dbReference type="EMBL" id="PPPD01000001">
    <property type="protein sequence ID" value="PNY80332.1"/>
    <property type="molecule type" value="Genomic_DNA"/>
</dbReference>
<dbReference type="RefSeq" id="WP_103309833.1">
    <property type="nucleotide sequence ID" value="NZ_PPPD01000001.1"/>
</dbReference>
<dbReference type="CDD" id="cd02440">
    <property type="entry name" value="AdoMet_MTases"/>
    <property type="match status" value="1"/>
</dbReference>
<dbReference type="AlphaFoldDB" id="A0A2K3UUY4"/>
<evidence type="ECO:0000313" key="3">
    <source>
        <dbReference type="Proteomes" id="UP000236379"/>
    </source>
</evidence>
<keyword evidence="2" id="KW-0489">Methyltransferase</keyword>
<keyword evidence="3" id="KW-1185">Reference proteome</keyword>
<gene>
    <name evidence="2" type="ORF">CVO96_02195</name>
</gene>
<feature type="domain" description="Methyltransferase type 11" evidence="1">
    <location>
        <begin position="43"/>
        <end position="137"/>
    </location>
</feature>
<dbReference type="OrthoDB" id="9772751at2"/>
<evidence type="ECO:0000313" key="2">
    <source>
        <dbReference type="EMBL" id="PNY80332.1"/>
    </source>
</evidence>